<evidence type="ECO:0000313" key="2">
    <source>
        <dbReference type="EMBL" id="MBO1751475.1"/>
    </source>
</evidence>
<dbReference type="InterPro" id="IPR003018">
    <property type="entry name" value="GAF"/>
</dbReference>
<dbReference type="Gene3D" id="3.20.20.450">
    <property type="entry name" value="EAL domain"/>
    <property type="match status" value="1"/>
</dbReference>
<dbReference type="SUPFAM" id="SSF141868">
    <property type="entry name" value="EAL domain-like"/>
    <property type="match status" value="1"/>
</dbReference>
<dbReference type="SMART" id="SM00052">
    <property type="entry name" value="EAL"/>
    <property type="match status" value="1"/>
</dbReference>
<dbReference type="Gene3D" id="3.30.450.40">
    <property type="match status" value="1"/>
</dbReference>
<dbReference type="InterPro" id="IPR050706">
    <property type="entry name" value="Cyclic-di-GMP_PDE-like"/>
</dbReference>
<dbReference type="GO" id="GO:0071111">
    <property type="term" value="F:cyclic-guanylate-specific phosphodiesterase activity"/>
    <property type="evidence" value="ECO:0007669"/>
    <property type="project" value="InterPro"/>
</dbReference>
<dbReference type="PANTHER" id="PTHR33121">
    <property type="entry name" value="CYCLIC DI-GMP PHOSPHODIESTERASE PDEF"/>
    <property type="match status" value="1"/>
</dbReference>
<comment type="caution">
    <text evidence="2">The sequence shown here is derived from an EMBL/GenBank/DDBJ whole genome shotgun (WGS) entry which is preliminary data.</text>
</comment>
<dbReference type="Proteomes" id="UP000664209">
    <property type="component" value="Unassembled WGS sequence"/>
</dbReference>
<dbReference type="InterPro" id="IPR035919">
    <property type="entry name" value="EAL_sf"/>
</dbReference>
<accession>A0A939LR30</accession>
<organism evidence="2 3">
    <name type="scientific">Actinotalea soli</name>
    <dbReference type="NCBI Taxonomy" id="2819234"/>
    <lineage>
        <taxon>Bacteria</taxon>
        <taxon>Bacillati</taxon>
        <taxon>Actinomycetota</taxon>
        <taxon>Actinomycetes</taxon>
        <taxon>Micrococcales</taxon>
        <taxon>Cellulomonadaceae</taxon>
        <taxon>Actinotalea</taxon>
    </lineage>
</organism>
<evidence type="ECO:0000259" key="1">
    <source>
        <dbReference type="PROSITE" id="PS50883"/>
    </source>
</evidence>
<dbReference type="PROSITE" id="PS50883">
    <property type="entry name" value="EAL"/>
    <property type="match status" value="1"/>
</dbReference>
<dbReference type="Pfam" id="PF13185">
    <property type="entry name" value="GAF_2"/>
    <property type="match status" value="1"/>
</dbReference>
<dbReference type="SUPFAM" id="SSF55781">
    <property type="entry name" value="GAF domain-like"/>
    <property type="match status" value="2"/>
</dbReference>
<protein>
    <submittedName>
        <fullName evidence="2">EAL domain-containing protein</fullName>
    </submittedName>
</protein>
<dbReference type="PANTHER" id="PTHR33121:SF76">
    <property type="entry name" value="SIGNALING PROTEIN"/>
    <property type="match status" value="1"/>
</dbReference>
<dbReference type="AlphaFoldDB" id="A0A939LR30"/>
<sequence>MTTPCDVLDLPADVEDLVASLLHPGGIRTVFQPVVRVADGVIIGYEALSRSTTMPHLSPAAWLEAADAVGRRLEVELACMAAVSDAGDPPDRALIFLNASPDVAVDPRFAELCGALPRHVIEVTEHVAVEDYEPLLEGLRALRAGGSLVAVDDVGAGYASMSHVLQLSPSFIKLDRSLVSGLDGDPRRRALVEALQAFAAASGALTIAEGVETEAELRALSAAGIDLVQGYLLARPQEPWVEVSAQARNVLLPEPGAPEALEPEQLAAALDGARTPTEACELVSRYLSHQGGLLPSVYLERGGVLRCQSRRGQWLVMDGLRPGAGISGTAFAEGCEILSTDVASDPRYRLAVPGVSSEMAVPLTVAGRVVGVLNVDALAPILPRHVEVVRLCGRLLEARLEELDASGSPSAILHDLSRLMPTLAVAGSAEALVDATLAAVAELTGFDAGCVWSFDDDGALDVAGTIGDGAAGLTGLPDAQVLALRDLVADLASCYSGGTDLSLAVPPTHVLRERGARGVVLVPIRDGWDLTDMLVLTSGARSFVAPDVVDAVEALCLQAGSRLAALRRVAELEDLLAAQR</sequence>
<dbReference type="EMBL" id="JAGEMK010000002">
    <property type="protein sequence ID" value="MBO1751475.1"/>
    <property type="molecule type" value="Genomic_DNA"/>
</dbReference>
<reference evidence="2" key="1">
    <citation type="submission" date="2021-03" db="EMBL/GenBank/DDBJ databases">
        <title>Actinotalea soli sp. nov., isolated from soil.</title>
        <authorList>
            <person name="Ping W."/>
            <person name="Zhang J."/>
        </authorList>
    </citation>
    <scope>NUCLEOTIDE SEQUENCE</scope>
    <source>
        <strain evidence="2">BY-33</strain>
    </source>
</reference>
<keyword evidence="3" id="KW-1185">Reference proteome</keyword>
<evidence type="ECO:0000313" key="3">
    <source>
        <dbReference type="Proteomes" id="UP000664209"/>
    </source>
</evidence>
<gene>
    <name evidence="2" type="ORF">J4G33_06620</name>
</gene>
<feature type="domain" description="EAL" evidence="1">
    <location>
        <begin position="11"/>
        <end position="250"/>
    </location>
</feature>
<name>A0A939LR30_9CELL</name>
<dbReference type="InterPro" id="IPR001633">
    <property type="entry name" value="EAL_dom"/>
</dbReference>
<dbReference type="InterPro" id="IPR029016">
    <property type="entry name" value="GAF-like_dom_sf"/>
</dbReference>
<dbReference type="Pfam" id="PF00563">
    <property type="entry name" value="EAL"/>
    <property type="match status" value="1"/>
</dbReference>
<proteinExistence type="predicted"/>
<dbReference type="RefSeq" id="WP_208055127.1">
    <property type="nucleotide sequence ID" value="NZ_JAGEMK010000002.1"/>
</dbReference>
<dbReference type="CDD" id="cd01948">
    <property type="entry name" value="EAL"/>
    <property type="match status" value="1"/>
</dbReference>